<organism evidence="2 3">
    <name type="scientific">Shewanella surugensis</name>
    <dbReference type="NCBI Taxonomy" id="212020"/>
    <lineage>
        <taxon>Bacteria</taxon>
        <taxon>Pseudomonadati</taxon>
        <taxon>Pseudomonadota</taxon>
        <taxon>Gammaproteobacteria</taxon>
        <taxon>Alteromonadales</taxon>
        <taxon>Shewanellaceae</taxon>
        <taxon>Shewanella</taxon>
    </lineage>
</organism>
<sequence length="246" mass="27832">MKKKAIFVVSVVVVCTVGYYFYYLGENDSHINMASKMSIVPMKLEGSKVEREQASIDKRKAISMAPQHKQHIENKEATYVDGLMFSSSKKAEEVLKASGKLRENLEGEVYLEINTEELLGLSIGDTFRLDIPELDIFYDIEVNDAYQDQFGNKTIEARLPDQDMTYSSVFTLNERAIYANVSTPDGIYLMQGNGQYAWMAETNDLSHGVIMDSIENNHMDNSNGHEYQEVLQPMISGTNKGRNNIQ</sequence>
<evidence type="ECO:0008006" key="4">
    <source>
        <dbReference type="Google" id="ProtNLM"/>
    </source>
</evidence>
<evidence type="ECO:0000256" key="1">
    <source>
        <dbReference type="SAM" id="Phobius"/>
    </source>
</evidence>
<feature type="transmembrane region" description="Helical" evidence="1">
    <location>
        <begin position="5"/>
        <end position="23"/>
    </location>
</feature>
<evidence type="ECO:0000313" key="3">
    <source>
        <dbReference type="Proteomes" id="UP001203423"/>
    </source>
</evidence>
<dbReference type="EMBL" id="JAKIKS010000201">
    <property type="protein sequence ID" value="MCL1127729.1"/>
    <property type="molecule type" value="Genomic_DNA"/>
</dbReference>
<keyword evidence="1" id="KW-1133">Transmembrane helix</keyword>
<proteinExistence type="predicted"/>
<reference evidence="2 3" key="1">
    <citation type="submission" date="2022-01" db="EMBL/GenBank/DDBJ databases">
        <title>Whole genome-based taxonomy of the Shewanellaceae.</title>
        <authorList>
            <person name="Martin-Rodriguez A.J."/>
        </authorList>
    </citation>
    <scope>NUCLEOTIDE SEQUENCE [LARGE SCALE GENOMIC DNA]</scope>
    <source>
        <strain evidence="2 3">DSM 17177</strain>
    </source>
</reference>
<dbReference type="RefSeq" id="WP_248943163.1">
    <property type="nucleotide sequence ID" value="NZ_JAKIKS010000201.1"/>
</dbReference>
<evidence type="ECO:0000313" key="2">
    <source>
        <dbReference type="EMBL" id="MCL1127729.1"/>
    </source>
</evidence>
<keyword evidence="3" id="KW-1185">Reference proteome</keyword>
<protein>
    <recommendedName>
        <fullName evidence="4">SAF domain-containing protein</fullName>
    </recommendedName>
</protein>
<gene>
    <name evidence="2" type="ORF">L2764_25465</name>
</gene>
<keyword evidence="1" id="KW-0812">Transmembrane</keyword>
<name>A0ABT0LJ47_9GAMM</name>
<dbReference type="Proteomes" id="UP001203423">
    <property type="component" value="Unassembled WGS sequence"/>
</dbReference>
<accession>A0ABT0LJ47</accession>
<comment type="caution">
    <text evidence="2">The sequence shown here is derived from an EMBL/GenBank/DDBJ whole genome shotgun (WGS) entry which is preliminary data.</text>
</comment>
<keyword evidence="1" id="KW-0472">Membrane</keyword>